<dbReference type="HAMAP" id="MF_00649">
    <property type="entry name" value="DNA_gyrase_inhibitor_YacG"/>
    <property type="match status" value="1"/>
</dbReference>
<feature type="binding site" evidence="3">
    <location>
        <position position="10"/>
    </location>
    <ligand>
        <name>Zn(2+)</name>
        <dbReference type="ChEBI" id="CHEBI:29105"/>
    </ligand>
</feature>
<name>A0ABU2ZFE2_9SPHN</name>
<sequence>MTKPRRCPMCGKPAADDHRPFCSSRCRDRDLANWLGDGYAIPAEPAMPHQLQDDDPDGAAN</sequence>
<keyword evidence="6" id="KW-1185">Reference proteome</keyword>
<accession>A0ABU2ZFE2</accession>
<dbReference type="Pfam" id="PF03884">
    <property type="entry name" value="YacG"/>
    <property type="match status" value="1"/>
</dbReference>
<keyword evidence="1 3" id="KW-0479">Metal-binding</keyword>
<dbReference type="EMBL" id="JAVRHS010000002">
    <property type="protein sequence ID" value="MDT0575315.1"/>
    <property type="molecule type" value="Genomic_DNA"/>
</dbReference>
<evidence type="ECO:0000256" key="1">
    <source>
        <dbReference type="ARBA" id="ARBA00022723"/>
    </source>
</evidence>
<dbReference type="Gene3D" id="3.30.50.10">
    <property type="entry name" value="Erythroid Transcription Factor GATA-1, subunit A"/>
    <property type="match status" value="1"/>
</dbReference>
<dbReference type="PANTHER" id="PTHR36150:SF1">
    <property type="entry name" value="DNA GYRASE INHIBITOR YACG"/>
    <property type="match status" value="1"/>
</dbReference>
<dbReference type="InterPro" id="IPR005584">
    <property type="entry name" value="DNA_gyrase_inhibitor_YacG"/>
</dbReference>
<organism evidence="5 6">
    <name type="scientific">Croceicoccus esteveae</name>
    <dbReference type="NCBI Taxonomy" id="3075597"/>
    <lineage>
        <taxon>Bacteria</taxon>
        <taxon>Pseudomonadati</taxon>
        <taxon>Pseudomonadota</taxon>
        <taxon>Alphaproteobacteria</taxon>
        <taxon>Sphingomonadales</taxon>
        <taxon>Erythrobacteraceae</taxon>
        <taxon>Croceicoccus</taxon>
    </lineage>
</organism>
<feature type="binding site" evidence="3">
    <location>
        <position position="7"/>
    </location>
    <ligand>
        <name>Zn(2+)</name>
        <dbReference type="ChEBI" id="CHEBI:29105"/>
    </ligand>
</feature>
<proteinExistence type="inferred from homology"/>
<gene>
    <name evidence="3 5" type="primary">yacG</name>
    <name evidence="5" type="ORF">RM533_03855</name>
</gene>
<dbReference type="RefSeq" id="WP_311339887.1">
    <property type="nucleotide sequence ID" value="NZ_JAVRHS010000002.1"/>
</dbReference>
<feature type="region of interest" description="Disordered" evidence="4">
    <location>
        <begin position="40"/>
        <end position="61"/>
    </location>
</feature>
<dbReference type="SUPFAM" id="SSF57716">
    <property type="entry name" value="Glucocorticoid receptor-like (DNA-binding domain)"/>
    <property type="match status" value="1"/>
</dbReference>
<comment type="cofactor">
    <cofactor evidence="3">
        <name>Zn(2+)</name>
        <dbReference type="ChEBI" id="CHEBI:29105"/>
    </cofactor>
    <text evidence="3">Binds 1 zinc ion.</text>
</comment>
<evidence type="ECO:0000313" key="5">
    <source>
        <dbReference type="EMBL" id="MDT0575315.1"/>
    </source>
</evidence>
<comment type="caution">
    <text evidence="5">The sequence shown here is derived from an EMBL/GenBank/DDBJ whole genome shotgun (WGS) entry which is preliminary data.</text>
</comment>
<dbReference type="PANTHER" id="PTHR36150">
    <property type="entry name" value="DNA GYRASE INHIBITOR YACG"/>
    <property type="match status" value="1"/>
</dbReference>
<evidence type="ECO:0000256" key="2">
    <source>
        <dbReference type="ARBA" id="ARBA00022833"/>
    </source>
</evidence>
<evidence type="ECO:0000313" key="6">
    <source>
        <dbReference type="Proteomes" id="UP001259803"/>
    </source>
</evidence>
<feature type="binding site" evidence="3">
    <location>
        <position position="22"/>
    </location>
    <ligand>
        <name>Zn(2+)</name>
        <dbReference type="ChEBI" id="CHEBI:29105"/>
    </ligand>
</feature>
<evidence type="ECO:0000256" key="3">
    <source>
        <dbReference type="HAMAP-Rule" id="MF_00649"/>
    </source>
</evidence>
<reference evidence="5 6" key="1">
    <citation type="submission" date="2023-09" db="EMBL/GenBank/DDBJ databases">
        <authorList>
            <person name="Rey-Velasco X."/>
        </authorList>
    </citation>
    <scope>NUCLEOTIDE SEQUENCE [LARGE SCALE GENOMIC DNA]</scope>
    <source>
        <strain evidence="5 6">F390</strain>
    </source>
</reference>
<comment type="similarity">
    <text evidence="3">Belongs to the DNA gyrase inhibitor YacG family.</text>
</comment>
<evidence type="ECO:0000256" key="4">
    <source>
        <dbReference type="SAM" id="MobiDB-lite"/>
    </source>
</evidence>
<keyword evidence="2 3" id="KW-0862">Zinc</keyword>
<comment type="function">
    <text evidence="3">Inhibits all the catalytic activities of DNA gyrase by preventing its interaction with DNA. Acts by binding directly to the C-terminal domain of GyrB, which probably disrupts DNA binding by the gyrase.</text>
</comment>
<comment type="subunit">
    <text evidence="3">Interacts with GyrB.</text>
</comment>
<protein>
    <recommendedName>
        <fullName evidence="3">DNA gyrase inhibitor YacG</fullName>
    </recommendedName>
</protein>
<dbReference type="Proteomes" id="UP001259803">
    <property type="component" value="Unassembled WGS sequence"/>
</dbReference>
<dbReference type="InterPro" id="IPR013088">
    <property type="entry name" value="Znf_NHR/GATA"/>
</dbReference>
<feature type="binding site" evidence="3">
    <location>
        <position position="26"/>
    </location>
    <ligand>
        <name>Zn(2+)</name>
        <dbReference type="ChEBI" id="CHEBI:29105"/>
    </ligand>
</feature>